<evidence type="ECO:0000313" key="2">
    <source>
        <dbReference type="Proteomes" id="UP000034911"/>
    </source>
</evidence>
<dbReference type="EMBL" id="LCLH01000039">
    <property type="protein sequence ID" value="KKU12851.1"/>
    <property type="molecule type" value="Genomic_DNA"/>
</dbReference>
<dbReference type="PANTHER" id="PTHR43861:SF6">
    <property type="entry name" value="METHYLTRANSFERASE TYPE 11"/>
    <property type="match status" value="1"/>
</dbReference>
<evidence type="ECO:0000313" key="1">
    <source>
        <dbReference type="EMBL" id="KKU12851.1"/>
    </source>
</evidence>
<comment type="caution">
    <text evidence="1">The sequence shown here is derived from an EMBL/GenBank/DDBJ whole genome shotgun (WGS) entry which is preliminary data.</text>
</comment>
<dbReference type="Gene3D" id="3.40.50.150">
    <property type="entry name" value="Vaccinia Virus protein VP39"/>
    <property type="match status" value="1"/>
</dbReference>
<protein>
    <submittedName>
        <fullName evidence="1">Methyltransferase type 12</fullName>
    </submittedName>
</protein>
<dbReference type="Proteomes" id="UP000034911">
    <property type="component" value="Unassembled WGS sequence"/>
</dbReference>
<dbReference type="InterPro" id="IPR029063">
    <property type="entry name" value="SAM-dependent_MTases_sf"/>
</dbReference>
<dbReference type="SUPFAM" id="SSF53335">
    <property type="entry name" value="S-adenosyl-L-methionine-dependent methyltransferases"/>
    <property type="match status" value="1"/>
</dbReference>
<proteinExistence type="predicted"/>
<dbReference type="GO" id="GO:0008168">
    <property type="term" value="F:methyltransferase activity"/>
    <property type="evidence" value="ECO:0007669"/>
    <property type="project" value="UniProtKB-KW"/>
</dbReference>
<dbReference type="STRING" id="1619050.UX20_C0039G0004"/>
<organism evidence="1 2">
    <name type="scientific">Candidatus Magasanikbacteria bacterium GW2011_GWC2_45_8</name>
    <dbReference type="NCBI Taxonomy" id="1619050"/>
    <lineage>
        <taxon>Bacteria</taxon>
        <taxon>Candidatus Magasanikiibacteriota</taxon>
    </lineage>
</organism>
<sequence>MFSRLKDSQVVRNKYGYYELAQKPTKEELKKYYSEKYYQEANGGYQQEYSADEVAYFKNKTEQKYQVIKKIFFSSDRACKSLLDVGSGEGWALRFFKEKGWKIAGVDFSEFGCKKFNPDCLGYVRAGEDLYDNLRSLVNTKAVFDVIWLDNVLEHVVDPLSLLQLCRKLVSDGGVLVVEVPNDFSLIQEYALEKGYIEKESWVALPDHLSYFNKDGLVALAKDAQWKCEKVMGDFPIDFNLINSSANYIADPTKGKACHRARVEIENVLHRISVDKTIALYQALADLGLGRQIIGFFVC</sequence>
<dbReference type="CDD" id="cd02440">
    <property type="entry name" value="AdoMet_MTases"/>
    <property type="match status" value="1"/>
</dbReference>
<dbReference type="Pfam" id="PF13489">
    <property type="entry name" value="Methyltransf_23"/>
    <property type="match status" value="1"/>
</dbReference>
<dbReference type="PANTHER" id="PTHR43861">
    <property type="entry name" value="TRANS-ACONITATE 2-METHYLTRANSFERASE-RELATED"/>
    <property type="match status" value="1"/>
</dbReference>
<reference evidence="1 2" key="1">
    <citation type="journal article" date="2015" name="Nature">
        <title>rRNA introns, odd ribosomes, and small enigmatic genomes across a large radiation of phyla.</title>
        <authorList>
            <person name="Brown C.T."/>
            <person name="Hug L.A."/>
            <person name="Thomas B.C."/>
            <person name="Sharon I."/>
            <person name="Castelle C.J."/>
            <person name="Singh A."/>
            <person name="Wilkins M.J."/>
            <person name="Williams K.H."/>
            <person name="Banfield J.F."/>
        </authorList>
    </citation>
    <scope>NUCLEOTIDE SEQUENCE [LARGE SCALE GENOMIC DNA]</scope>
</reference>
<name>A0A0G1MWY5_9BACT</name>
<gene>
    <name evidence="1" type="ORF">UX20_C0039G0004</name>
</gene>
<keyword evidence="1" id="KW-0489">Methyltransferase</keyword>
<dbReference type="GO" id="GO:0032259">
    <property type="term" value="P:methylation"/>
    <property type="evidence" value="ECO:0007669"/>
    <property type="project" value="UniProtKB-KW"/>
</dbReference>
<accession>A0A0G1MWY5</accession>
<keyword evidence="1" id="KW-0808">Transferase</keyword>
<dbReference type="AlphaFoldDB" id="A0A0G1MWY5"/>